<evidence type="ECO:0000256" key="2">
    <source>
        <dbReference type="ARBA" id="ARBA00022723"/>
    </source>
</evidence>
<evidence type="ECO:0000256" key="4">
    <source>
        <dbReference type="ARBA" id="ARBA00022833"/>
    </source>
</evidence>
<dbReference type="OrthoDB" id="26184at2759"/>
<dbReference type="SUPFAM" id="SSF50978">
    <property type="entry name" value="WD40 repeat-like"/>
    <property type="match status" value="1"/>
</dbReference>
<proteinExistence type="predicted"/>
<comment type="caution">
    <text evidence="6">The sequence shown here is derived from an EMBL/GenBank/DDBJ whole genome shotgun (WGS) entry which is preliminary data.</text>
</comment>
<dbReference type="GO" id="GO:0005768">
    <property type="term" value="C:endosome"/>
    <property type="evidence" value="ECO:0007669"/>
    <property type="project" value="TreeGrafter"/>
</dbReference>
<dbReference type="GO" id="GO:0008270">
    <property type="term" value="F:zinc ion binding"/>
    <property type="evidence" value="ECO:0007669"/>
    <property type="project" value="UniProtKB-KW"/>
</dbReference>
<protein>
    <recommendedName>
        <fullName evidence="8">Cleavage/polyadenylation specificity factor A subunit N-terminal domain-containing protein</fullName>
    </recommendedName>
</protein>
<keyword evidence="5" id="KW-0472">Membrane</keyword>
<keyword evidence="3" id="KW-0863">Zinc-finger</keyword>
<organism evidence="6 7">
    <name type="scientific">Genlisea aurea</name>
    <dbReference type="NCBI Taxonomy" id="192259"/>
    <lineage>
        <taxon>Eukaryota</taxon>
        <taxon>Viridiplantae</taxon>
        <taxon>Streptophyta</taxon>
        <taxon>Embryophyta</taxon>
        <taxon>Tracheophyta</taxon>
        <taxon>Spermatophyta</taxon>
        <taxon>Magnoliopsida</taxon>
        <taxon>eudicotyledons</taxon>
        <taxon>Gunneridae</taxon>
        <taxon>Pentapetalae</taxon>
        <taxon>asterids</taxon>
        <taxon>lamiids</taxon>
        <taxon>Lamiales</taxon>
        <taxon>Lentibulariaceae</taxon>
        <taxon>Genlisea</taxon>
    </lineage>
</organism>
<feature type="non-terminal residue" evidence="6">
    <location>
        <position position="237"/>
    </location>
</feature>
<sequence>MYQWRKFDFFEEKNSKIPEEIEGRICCCSSGRGKIVLGTEDGVVSLLDRGLQLQFSFAAHSFSVFFLHQLKQCNFLLTVGEDKKIPQEQSTICLKIFDLDKRQDEGSSSSGPECIQILRIFTTQFPEAKVTSFVVLEEAPPVLLIAFGLDNGYIYCIRGDIARERIKRFKLEAAGSRTGNKQRAVKGLGFRVDGQAIKLFAVTPDSVNLFDLQAQPPASQILDQIGSENACVAMSDR</sequence>
<evidence type="ECO:0000256" key="1">
    <source>
        <dbReference type="ARBA" id="ARBA00004370"/>
    </source>
</evidence>
<keyword evidence="4" id="KW-0862">Zinc</keyword>
<dbReference type="Proteomes" id="UP000015453">
    <property type="component" value="Unassembled WGS sequence"/>
</dbReference>
<dbReference type="GO" id="GO:0030897">
    <property type="term" value="C:HOPS complex"/>
    <property type="evidence" value="ECO:0007669"/>
    <property type="project" value="TreeGrafter"/>
</dbReference>
<dbReference type="GO" id="GO:0030674">
    <property type="term" value="F:protein-macromolecule adaptor activity"/>
    <property type="evidence" value="ECO:0007669"/>
    <property type="project" value="TreeGrafter"/>
</dbReference>
<dbReference type="GO" id="GO:0007033">
    <property type="term" value="P:vacuole organization"/>
    <property type="evidence" value="ECO:0007669"/>
    <property type="project" value="TreeGrafter"/>
</dbReference>
<gene>
    <name evidence="6" type="ORF">M569_05068</name>
</gene>
<name>S8E1Z6_9LAMI</name>
<dbReference type="PANTHER" id="PTHR23323">
    <property type="entry name" value="VACUOLAR PROTEIN SORTING-ASSOCIATED PROTEIN"/>
    <property type="match status" value="1"/>
</dbReference>
<dbReference type="AlphaFoldDB" id="S8E1Z6"/>
<comment type="subcellular location">
    <subcellularLocation>
        <location evidence="1">Membrane</location>
    </subcellularLocation>
</comment>
<evidence type="ECO:0000313" key="6">
    <source>
        <dbReference type="EMBL" id="EPS69698.1"/>
    </source>
</evidence>
<dbReference type="Pfam" id="PF23266">
    <property type="entry name" value="VPS11_N"/>
    <property type="match status" value="1"/>
</dbReference>
<keyword evidence="7" id="KW-1185">Reference proteome</keyword>
<evidence type="ECO:0008006" key="8">
    <source>
        <dbReference type="Google" id="ProtNLM"/>
    </source>
</evidence>
<dbReference type="InterPro" id="IPR036322">
    <property type="entry name" value="WD40_repeat_dom_sf"/>
</dbReference>
<dbReference type="GO" id="GO:0006904">
    <property type="term" value="P:vesicle docking involved in exocytosis"/>
    <property type="evidence" value="ECO:0007669"/>
    <property type="project" value="TreeGrafter"/>
</dbReference>
<reference evidence="6 7" key="1">
    <citation type="journal article" date="2013" name="BMC Genomics">
        <title>The miniature genome of a carnivorous plant Genlisea aurea contains a low number of genes and short non-coding sequences.</title>
        <authorList>
            <person name="Leushkin E.V."/>
            <person name="Sutormin R.A."/>
            <person name="Nabieva E.R."/>
            <person name="Penin A.A."/>
            <person name="Kondrashov A.S."/>
            <person name="Logacheva M.D."/>
        </authorList>
    </citation>
    <scope>NUCLEOTIDE SEQUENCE [LARGE SCALE GENOMIC DNA]</scope>
</reference>
<keyword evidence="2" id="KW-0479">Metal-binding</keyword>
<dbReference type="EMBL" id="AUSU01002009">
    <property type="protein sequence ID" value="EPS69698.1"/>
    <property type="molecule type" value="Genomic_DNA"/>
</dbReference>
<dbReference type="GO" id="GO:0007032">
    <property type="term" value="P:endosome organization"/>
    <property type="evidence" value="ECO:0007669"/>
    <property type="project" value="TreeGrafter"/>
</dbReference>
<dbReference type="PANTHER" id="PTHR23323:SF24">
    <property type="entry name" value="VACUOLAR PROTEIN SORTING-ASSOCIATED PROTEIN 11 HOMOLOG"/>
    <property type="match status" value="1"/>
</dbReference>
<dbReference type="GO" id="GO:0048284">
    <property type="term" value="P:organelle fusion"/>
    <property type="evidence" value="ECO:0007669"/>
    <property type="project" value="TreeGrafter"/>
</dbReference>
<evidence type="ECO:0000313" key="7">
    <source>
        <dbReference type="Proteomes" id="UP000015453"/>
    </source>
</evidence>
<evidence type="ECO:0000256" key="3">
    <source>
        <dbReference type="ARBA" id="ARBA00022771"/>
    </source>
</evidence>
<evidence type="ECO:0000256" key="5">
    <source>
        <dbReference type="ARBA" id="ARBA00023136"/>
    </source>
</evidence>
<accession>S8E1Z6</accession>